<dbReference type="AlphaFoldDB" id="A0A0W0TUW9"/>
<protein>
    <submittedName>
        <fullName evidence="1">Uncharacterized protein</fullName>
    </submittedName>
</protein>
<organism evidence="1 2">
    <name type="scientific">Legionella erythra</name>
    <dbReference type="NCBI Taxonomy" id="448"/>
    <lineage>
        <taxon>Bacteria</taxon>
        <taxon>Pseudomonadati</taxon>
        <taxon>Pseudomonadota</taxon>
        <taxon>Gammaproteobacteria</taxon>
        <taxon>Legionellales</taxon>
        <taxon>Legionellaceae</taxon>
        <taxon>Legionella</taxon>
    </lineage>
</organism>
<dbReference type="Proteomes" id="UP000054773">
    <property type="component" value="Unassembled WGS sequence"/>
</dbReference>
<keyword evidence="2" id="KW-1185">Reference proteome</keyword>
<dbReference type="OrthoDB" id="9978758at2"/>
<name>A0A0W0TUW9_LEGER</name>
<reference evidence="1 2" key="1">
    <citation type="submission" date="2015-11" db="EMBL/GenBank/DDBJ databases">
        <title>Genomic analysis of 38 Legionella species identifies large and diverse effector repertoires.</title>
        <authorList>
            <person name="Burstein D."/>
            <person name="Amaro F."/>
            <person name="Zusman T."/>
            <person name="Lifshitz Z."/>
            <person name="Cohen O."/>
            <person name="Gilbert J.A."/>
            <person name="Pupko T."/>
            <person name="Shuman H.A."/>
            <person name="Segal G."/>
        </authorList>
    </citation>
    <scope>NUCLEOTIDE SEQUENCE [LARGE SCALE GENOMIC DNA]</scope>
    <source>
        <strain evidence="1 2">SE-32A-C8</strain>
    </source>
</reference>
<dbReference type="RefSeq" id="WP_058525472.1">
    <property type="nucleotide sequence ID" value="NZ_CAAAHY010000001.1"/>
</dbReference>
<sequence>MKFQLANLKESISDFKKLYYRYRIESDRLRKVRYQIKSTLEEYRQTSKIILGFTDCPGDLLPPMTIKQIKDSTDIISNMHPVDVNSINDLHYLNNDKVIEIRIMGDEIIAITQSGLVIEYDVNTQIDIDNVISTRVSYIIGHLQAEKLIRKMYKEEERYTVVRDNISTLYILDNLTKESHLKNPIDILFSEEYKQYSKADIARIGYICGQMSGIR</sequence>
<accession>A0A0W0TUW9</accession>
<dbReference type="EMBL" id="LNYA01000003">
    <property type="protein sequence ID" value="KTC99391.1"/>
    <property type="molecule type" value="Genomic_DNA"/>
</dbReference>
<gene>
    <name evidence="1" type="ORF">Lery_0292</name>
</gene>
<evidence type="ECO:0000313" key="1">
    <source>
        <dbReference type="EMBL" id="KTC99391.1"/>
    </source>
</evidence>
<comment type="caution">
    <text evidence="1">The sequence shown here is derived from an EMBL/GenBank/DDBJ whole genome shotgun (WGS) entry which is preliminary data.</text>
</comment>
<dbReference type="PATRIC" id="fig|448.7.peg.305"/>
<proteinExistence type="predicted"/>
<evidence type="ECO:0000313" key="2">
    <source>
        <dbReference type="Proteomes" id="UP000054773"/>
    </source>
</evidence>